<dbReference type="GO" id="GO:0005576">
    <property type="term" value="C:extracellular region"/>
    <property type="evidence" value="ECO:0007669"/>
    <property type="project" value="UniProtKB-SubCell"/>
</dbReference>
<dbReference type="SMART" id="SM00032">
    <property type="entry name" value="CCP"/>
    <property type="match status" value="1"/>
</dbReference>
<protein>
    <recommendedName>
        <fullName evidence="16">Interleukin-15 receptor subunit alpha</fullName>
    </recommendedName>
</protein>
<evidence type="ECO:0000256" key="10">
    <source>
        <dbReference type="ARBA" id="ARBA00023157"/>
    </source>
</evidence>
<keyword evidence="10" id="KW-1015">Disulfide bond</keyword>
<evidence type="ECO:0000256" key="18">
    <source>
        <dbReference type="SAM" id="MobiDB-lite"/>
    </source>
</evidence>
<evidence type="ECO:0000256" key="7">
    <source>
        <dbReference type="ARBA" id="ARBA00022729"/>
    </source>
</evidence>
<dbReference type="Proteomes" id="UP000010552">
    <property type="component" value="Unassembled WGS sequence"/>
</dbReference>
<dbReference type="PANTHER" id="PTHR15060">
    <property type="entry name" value="INTERLEUKIN-15 RECEPTOR SUBUNIT ALPHA"/>
    <property type="match status" value="1"/>
</dbReference>
<evidence type="ECO:0000256" key="4">
    <source>
        <dbReference type="ARBA" id="ARBA00022553"/>
    </source>
</evidence>
<dbReference type="Pfam" id="PF00084">
    <property type="entry name" value="Sushi"/>
    <property type="match status" value="1"/>
</dbReference>
<dbReference type="eggNOG" id="ENOG502SG86">
    <property type="taxonomic scope" value="Eukaryota"/>
</dbReference>
<keyword evidence="3" id="KW-0964">Secreted</keyword>
<dbReference type="GO" id="GO:0042010">
    <property type="term" value="F:interleukin-15 receptor activity"/>
    <property type="evidence" value="ECO:0007669"/>
    <property type="project" value="InterPro"/>
</dbReference>
<sequence>MNCTGDPGHPSWGNQCQCVRNCDEELEASTDTPEHETSCPFVTTATTGTTCSTPTSIEHANIRVKSYNENSRERYICNSGFKRKAGTSSLTKCLRNEDTNVTEWTIPSLKCVRDRSLTPQRPPSTVAPARVTPEPDSPSPSGKEPAFSSKSDVAVATKQAVVPGAGLMPSEPPSAGGPGTVKREPSQATPQTTAEVVGRTPTSSLDKPGQQPPPLLSAAAAGLWSLTSMLCPGAVQPEKKVRLPDVTRLGVLTRFAENLSHVCLLSVQRTEDGLRHLES</sequence>
<evidence type="ECO:0000256" key="2">
    <source>
        <dbReference type="ARBA" id="ARBA00004241"/>
    </source>
</evidence>
<evidence type="ECO:0000256" key="3">
    <source>
        <dbReference type="ARBA" id="ARBA00022525"/>
    </source>
</evidence>
<evidence type="ECO:0000256" key="9">
    <source>
        <dbReference type="ARBA" id="ARBA00023136"/>
    </source>
</evidence>
<evidence type="ECO:0000256" key="13">
    <source>
        <dbReference type="ARBA" id="ARBA00023242"/>
    </source>
</evidence>
<evidence type="ECO:0000259" key="19">
    <source>
        <dbReference type="PROSITE" id="PS50923"/>
    </source>
</evidence>
<dbReference type="InterPro" id="IPR000436">
    <property type="entry name" value="Sushi_SCR_CCP_dom"/>
</dbReference>
<dbReference type="GO" id="GO:0009986">
    <property type="term" value="C:cell surface"/>
    <property type="evidence" value="ECO:0007669"/>
    <property type="project" value="UniProtKB-SubCell"/>
</dbReference>
<evidence type="ECO:0000256" key="6">
    <source>
        <dbReference type="ARBA" id="ARBA00022692"/>
    </source>
</evidence>
<reference evidence="21" key="1">
    <citation type="journal article" date="2013" name="Science">
        <title>Comparative analysis of bat genomes provides insight into the evolution of flight and immunity.</title>
        <authorList>
            <person name="Zhang G."/>
            <person name="Cowled C."/>
            <person name="Shi Z."/>
            <person name="Huang Z."/>
            <person name="Bishop-Lilly K.A."/>
            <person name="Fang X."/>
            <person name="Wynne J.W."/>
            <person name="Xiong Z."/>
            <person name="Baker M.L."/>
            <person name="Zhao W."/>
            <person name="Tachedjian M."/>
            <person name="Zhu Y."/>
            <person name="Zhou P."/>
            <person name="Jiang X."/>
            <person name="Ng J."/>
            <person name="Yang L."/>
            <person name="Wu L."/>
            <person name="Xiao J."/>
            <person name="Feng Y."/>
            <person name="Chen Y."/>
            <person name="Sun X."/>
            <person name="Zhang Y."/>
            <person name="Marsh G.A."/>
            <person name="Crameri G."/>
            <person name="Broder C.C."/>
            <person name="Frey K.G."/>
            <person name="Wang L.F."/>
            <person name="Wang J."/>
        </authorList>
    </citation>
    <scope>NUCLEOTIDE SEQUENCE [LARGE SCALE GENOMIC DNA]</scope>
</reference>
<evidence type="ECO:0000256" key="17">
    <source>
        <dbReference type="PROSITE-ProRule" id="PRU00302"/>
    </source>
</evidence>
<organism evidence="20 21">
    <name type="scientific">Pteropus alecto</name>
    <name type="common">Black flying fox</name>
    <dbReference type="NCBI Taxonomy" id="9402"/>
    <lineage>
        <taxon>Eukaryota</taxon>
        <taxon>Metazoa</taxon>
        <taxon>Chordata</taxon>
        <taxon>Craniata</taxon>
        <taxon>Vertebrata</taxon>
        <taxon>Euteleostomi</taxon>
        <taxon>Mammalia</taxon>
        <taxon>Eutheria</taxon>
        <taxon>Laurasiatheria</taxon>
        <taxon>Chiroptera</taxon>
        <taxon>Yinpterochiroptera</taxon>
        <taxon>Pteropodoidea</taxon>
        <taxon>Pteropodidae</taxon>
        <taxon>Pteropodinae</taxon>
        <taxon>Pteropus</taxon>
    </lineage>
</organism>
<dbReference type="InterPro" id="IPR042372">
    <property type="entry name" value="IL15RA"/>
</dbReference>
<gene>
    <name evidence="20" type="ORF">PAL_GLEAN10015749</name>
</gene>
<evidence type="ECO:0000256" key="8">
    <source>
        <dbReference type="ARBA" id="ARBA00022989"/>
    </source>
</evidence>
<dbReference type="FunFam" id="2.20.28.230:FF:000001">
    <property type="entry name" value="Interleukin 15 receptor subunit alpha"/>
    <property type="match status" value="1"/>
</dbReference>
<comment type="subunit">
    <text evidence="15">The interleukin-15 receptor IL15R is a heterotrimer of IL15RA, IL2RB and IL2RG. IL15RA also self-associates. Interacts with SYK.</text>
</comment>
<feature type="region of interest" description="Disordered" evidence="18">
    <location>
        <begin position="115"/>
        <end position="212"/>
    </location>
</feature>
<comment type="subcellular location">
    <subcellularLocation>
        <location evidence="2">Cell surface</location>
    </subcellularLocation>
    <subcellularLocation>
        <location evidence="14">Nucleus membrane</location>
        <topology evidence="14">Single-pass type I membrane protein</topology>
    </subcellularLocation>
    <subcellularLocation>
        <location evidence="1">Secreted</location>
        <location evidence="1">Extracellular space</location>
    </subcellularLocation>
</comment>
<dbReference type="FunCoup" id="L5KZW3">
    <property type="interactions" value="159"/>
</dbReference>
<dbReference type="GO" id="GO:0031965">
    <property type="term" value="C:nuclear membrane"/>
    <property type="evidence" value="ECO:0007669"/>
    <property type="project" value="UniProtKB-SubCell"/>
</dbReference>
<dbReference type="AlphaFoldDB" id="L5KZW3"/>
<keyword evidence="9" id="KW-0472">Membrane</keyword>
<proteinExistence type="predicted"/>
<evidence type="ECO:0000256" key="5">
    <source>
        <dbReference type="ARBA" id="ARBA00022659"/>
    </source>
</evidence>
<comment type="caution">
    <text evidence="17">Lacks conserved residue(s) required for the propagation of feature annotation.</text>
</comment>
<keyword evidence="12" id="KW-0325">Glycoprotein</keyword>
<feature type="compositionally biased region" description="Polar residues" evidence="18">
    <location>
        <begin position="186"/>
        <end position="205"/>
    </location>
</feature>
<dbReference type="GO" id="GO:0031410">
    <property type="term" value="C:cytoplasmic vesicle"/>
    <property type="evidence" value="ECO:0007669"/>
    <property type="project" value="UniProtKB-ARBA"/>
</dbReference>
<keyword evidence="7" id="KW-0732">Signal</keyword>
<evidence type="ECO:0000256" key="15">
    <source>
        <dbReference type="ARBA" id="ARBA00062744"/>
    </source>
</evidence>
<keyword evidence="11 20" id="KW-0675">Receptor</keyword>
<accession>L5KZW3</accession>
<dbReference type="Gene3D" id="2.20.28.230">
    <property type="match status" value="2"/>
</dbReference>
<dbReference type="PROSITE" id="PS50923">
    <property type="entry name" value="SUSHI"/>
    <property type="match status" value="1"/>
</dbReference>
<evidence type="ECO:0000256" key="14">
    <source>
        <dbReference type="ARBA" id="ARBA00046292"/>
    </source>
</evidence>
<dbReference type="InParanoid" id="L5KZW3"/>
<dbReference type="PANTHER" id="PTHR15060:SF0">
    <property type="entry name" value="INTERLEUKIN-15 RECEPTOR SUBUNIT ALPHA"/>
    <property type="match status" value="1"/>
</dbReference>
<dbReference type="STRING" id="9402.L5KZW3"/>
<keyword evidence="21" id="KW-1185">Reference proteome</keyword>
<evidence type="ECO:0000256" key="16">
    <source>
        <dbReference type="ARBA" id="ARBA00069591"/>
    </source>
</evidence>
<keyword evidence="4" id="KW-0597">Phosphoprotein</keyword>
<keyword evidence="5 17" id="KW-0768">Sushi</keyword>
<dbReference type="EMBL" id="KB030418">
    <property type="protein sequence ID" value="ELK16897.1"/>
    <property type="molecule type" value="Genomic_DNA"/>
</dbReference>
<keyword evidence="6" id="KW-0812">Transmembrane</keyword>
<evidence type="ECO:0000256" key="11">
    <source>
        <dbReference type="ARBA" id="ARBA00023170"/>
    </source>
</evidence>
<evidence type="ECO:0000313" key="20">
    <source>
        <dbReference type="EMBL" id="ELK16897.1"/>
    </source>
</evidence>
<evidence type="ECO:0000256" key="12">
    <source>
        <dbReference type="ARBA" id="ARBA00023180"/>
    </source>
</evidence>
<dbReference type="InterPro" id="IPR035976">
    <property type="entry name" value="Sushi/SCR/CCP_sf"/>
</dbReference>
<dbReference type="GO" id="GO:0005886">
    <property type="term" value="C:plasma membrane"/>
    <property type="evidence" value="ECO:0007669"/>
    <property type="project" value="UniProtKB-ARBA"/>
</dbReference>
<keyword evidence="13" id="KW-0539">Nucleus</keyword>
<dbReference type="SUPFAM" id="SSF57535">
    <property type="entry name" value="Complement control module/SCR domain"/>
    <property type="match status" value="1"/>
</dbReference>
<evidence type="ECO:0000256" key="1">
    <source>
        <dbReference type="ARBA" id="ARBA00004239"/>
    </source>
</evidence>
<keyword evidence="8" id="KW-1133">Transmembrane helix</keyword>
<evidence type="ECO:0000313" key="21">
    <source>
        <dbReference type="Proteomes" id="UP000010552"/>
    </source>
</evidence>
<name>L5KZW3_PTEAL</name>
<feature type="domain" description="Sushi" evidence="19">
    <location>
        <begin position="49"/>
        <end position="113"/>
    </location>
</feature>